<dbReference type="GO" id="GO:0003723">
    <property type="term" value="F:RNA binding"/>
    <property type="evidence" value="ECO:0007669"/>
    <property type="project" value="InterPro"/>
</dbReference>
<dbReference type="InterPro" id="IPR011990">
    <property type="entry name" value="TPR-like_helical_dom_sf"/>
</dbReference>
<dbReference type="PANTHER" id="PTHR47926:SF419">
    <property type="entry name" value="(WILD MALAYSIAN BANANA) HYPOTHETICAL PROTEIN"/>
    <property type="match status" value="1"/>
</dbReference>
<feature type="repeat" description="PPR" evidence="2">
    <location>
        <begin position="64"/>
        <end position="94"/>
    </location>
</feature>
<evidence type="ECO:0000256" key="2">
    <source>
        <dbReference type="PROSITE-ProRule" id="PRU00708"/>
    </source>
</evidence>
<dbReference type="Proteomes" id="UP000652761">
    <property type="component" value="Unassembled WGS sequence"/>
</dbReference>
<evidence type="ECO:0000313" key="4">
    <source>
        <dbReference type="Proteomes" id="UP000652761"/>
    </source>
</evidence>
<evidence type="ECO:0000256" key="1">
    <source>
        <dbReference type="ARBA" id="ARBA00022737"/>
    </source>
</evidence>
<keyword evidence="1" id="KW-0677">Repeat</keyword>
<dbReference type="AlphaFoldDB" id="A0A843UME0"/>
<dbReference type="FunFam" id="1.25.40.10:FF:000606">
    <property type="entry name" value="Putative pentatricopeptide repeat-containing protein"/>
    <property type="match status" value="1"/>
</dbReference>
<dbReference type="Gene3D" id="1.25.40.10">
    <property type="entry name" value="Tetratricopeptide repeat domain"/>
    <property type="match status" value="1"/>
</dbReference>
<accession>A0A843UME0</accession>
<protein>
    <recommendedName>
        <fullName evidence="5">Pentatricopeptide repeat-containing protein</fullName>
    </recommendedName>
</protein>
<dbReference type="InterPro" id="IPR046960">
    <property type="entry name" value="PPR_At4g14850-like_plant"/>
</dbReference>
<feature type="repeat" description="PPR" evidence="2">
    <location>
        <begin position="95"/>
        <end position="129"/>
    </location>
</feature>
<dbReference type="PROSITE" id="PS51375">
    <property type="entry name" value="PPR"/>
    <property type="match status" value="3"/>
</dbReference>
<evidence type="ECO:0000313" key="3">
    <source>
        <dbReference type="EMBL" id="MQL83024.1"/>
    </source>
</evidence>
<proteinExistence type="predicted"/>
<dbReference type="NCBIfam" id="TIGR00756">
    <property type="entry name" value="PPR"/>
    <property type="match status" value="3"/>
</dbReference>
<dbReference type="OrthoDB" id="185373at2759"/>
<gene>
    <name evidence="3" type="ORF">Taro_015506</name>
</gene>
<keyword evidence="4" id="KW-1185">Reference proteome</keyword>
<dbReference type="PANTHER" id="PTHR47926">
    <property type="entry name" value="PENTATRICOPEPTIDE REPEAT-CONTAINING PROTEIN"/>
    <property type="match status" value="1"/>
</dbReference>
<dbReference type="GO" id="GO:0009451">
    <property type="term" value="P:RNA modification"/>
    <property type="evidence" value="ECO:0007669"/>
    <property type="project" value="InterPro"/>
</dbReference>
<organism evidence="3 4">
    <name type="scientific">Colocasia esculenta</name>
    <name type="common">Wild taro</name>
    <name type="synonym">Arum esculentum</name>
    <dbReference type="NCBI Taxonomy" id="4460"/>
    <lineage>
        <taxon>Eukaryota</taxon>
        <taxon>Viridiplantae</taxon>
        <taxon>Streptophyta</taxon>
        <taxon>Embryophyta</taxon>
        <taxon>Tracheophyta</taxon>
        <taxon>Spermatophyta</taxon>
        <taxon>Magnoliopsida</taxon>
        <taxon>Liliopsida</taxon>
        <taxon>Araceae</taxon>
        <taxon>Aroideae</taxon>
        <taxon>Colocasieae</taxon>
        <taxon>Colocasia</taxon>
    </lineage>
</organism>
<dbReference type="EMBL" id="NMUH01000668">
    <property type="protein sequence ID" value="MQL83024.1"/>
    <property type="molecule type" value="Genomic_DNA"/>
</dbReference>
<reference evidence="3" key="1">
    <citation type="submission" date="2017-07" db="EMBL/GenBank/DDBJ databases">
        <title>Taro Niue Genome Assembly and Annotation.</title>
        <authorList>
            <person name="Atibalentja N."/>
            <person name="Keating K."/>
            <person name="Fields C.J."/>
        </authorList>
    </citation>
    <scope>NUCLEOTIDE SEQUENCE</scope>
    <source>
        <strain evidence="3">Niue_2</strain>
        <tissue evidence="3">Leaf</tissue>
    </source>
</reference>
<feature type="repeat" description="PPR" evidence="2">
    <location>
        <begin position="1"/>
        <end position="28"/>
    </location>
</feature>
<dbReference type="Pfam" id="PF01535">
    <property type="entry name" value="PPR"/>
    <property type="match status" value="4"/>
</dbReference>
<comment type="caution">
    <text evidence="3">The sequence shown here is derived from an EMBL/GenBank/DDBJ whole genome shotgun (WGS) entry which is preliminary data.</text>
</comment>
<name>A0A843UME0_COLES</name>
<evidence type="ECO:0008006" key="5">
    <source>
        <dbReference type="Google" id="ProtNLM"/>
    </source>
</evidence>
<sequence>MIARYTQGGCAMEALRLLDRMVSDGFKPNTSYISSVLCASASLNNVLLGSNVHGLVIKTGVDGNIFISSALIDMYCKCGKPDEGRQVFDTTSEKNAVCWNAMVAGYSSNSRSNEAEELFKIMPGKDIISWNRLISGLVDNEDYEKIMSSGQMPDQTTFSSVLRACACFSSLEKGKNLHAW</sequence>
<dbReference type="InterPro" id="IPR002885">
    <property type="entry name" value="PPR_rpt"/>
</dbReference>